<dbReference type="PANTHER" id="PTHR43100:SF1">
    <property type="entry name" value="GLUTAMATE SYNTHASE [NADPH] SMALL CHAIN"/>
    <property type="match status" value="1"/>
</dbReference>
<evidence type="ECO:0000256" key="4">
    <source>
        <dbReference type="ARBA" id="ARBA00029440"/>
    </source>
</evidence>
<evidence type="ECO:0000256" key="2">
    <source>
        <dbReference type="ARBA" id="ARBA00023002"/>
    </source>
</evidence>
<dbReference type="SUPFAM" id="SSF46548">
    <property type="entry name" value="alpha-helical ferredoxin"/>
    <property type="match status" value="1"/>
</dbReference>
<accession>A0ABW0VFH1</accession>
<keyword evidence="8" id="KW-1185">Reference proteome</keyword>
<dbReference type="InterPro" id="IPR006005">
    <property type="entry name" value="Glut_synth_ssu1"/>
</dbReference>
<dbReference type="EMBL" id="JBHSOC010000049">
    <property type="protein sequence ID" value="MFC5644547.1"/>
    <property type="molecule type" value="Genomic_DNA"/>
</dbReference>
<evidence type="ECO:0000256" key="5">
    <source>
        <dbReference type="SAM" id="MobiDB-lite"/>
    </source>
</evidence>
<dbReference type="Gene3D" id="1.10.1060.10">
    <property type="entry name" value="Alpha-helical ferredoxin"/>
    <property type="match status" value="1"/>
</dbReference>
<dbReference type="SUPFAM" id="SSF51971">
    <property type="entry name" value="Nucleotide-binding domain"/>
    <property type="match status" value="2"/>
</dbReference>
<dbReference type="PRINTS" id="PR00419">
    <property type="entry name" value="ADXRDTASE"/>
</dbReference>
<evidence type="ECO:0000256" key="3">
    <source>
        <dbReference type="ARBA" id="ARBA00023164"/>
    </source>
</evidence>
<keyword evidence="2" id="KW-0560">Oxidoreductase</keyword>
<evidence type="ECO:0000313" key="8">
    <source>
        <dbReference type="Proteomes" id="UP001596066"/>
    </source>
</evidence>
<dbReference type="InterPro" id="IPR036188">
    <property type="entry name" value="FAD/NAD-bd_sf"/>
</dbReference>
<feature type="region of interest" description="Disordered" evidence="5">
    <location>
        <begin position="1"/>
        <end position="22"/>
    </location>
</feature>
<dbReference type="Pfam" id="PF07992">
    <property type="entry name" value="Pyr_redox_2"/>
    <property type="match status" value="2"/>
</dbReference>
<dbReference type="NCBIfam" id="TIGR01317">
    <property type="entry name" value="GOGAT_sm_gam"/>
    <property type="match status" value="1"/>
</dbReference>
<gene>
    <name evidence="7" type="ORF">ACFPZF_24685</name>
</gene>
<dbReference type="InterPro" id="IPR017896">
    <property type="entry name" value="4Fe4S_Fe-S-bd"/>
</dbReference>
<comment type="pathway">
    <text evidence="4">Amino-acid biosynthesis.</text>
</comment>
<keyword evidence="3" id="KW-0314">Glutamate biosynthesis</keyword>
<feature type="domain" description="4Fe-4S ferredoxin-type" evidence="6">
    <location>
        <begin position="36"/>
        <end position="69"/>
    </location>
</feature>
<keyword evidence="1" id="KW-0028">Amino-acid biosynthesis</keyword>
<evidence type="ECO:0000256" key="1">
    <source>
        <dbReference type="ARBA" id="ARBA00022605"/>
    </source>
</evidence>
<dbReference type="InterPro" id="IPR009051">
    <property type="entry name" value="Helical_ferredxn"/>
</dbReference>
<organism evidence="7 8">
    <name type="scientific">Kitasatospora cinereorecta</name>
    <dbReference type="NCBI Taxonomy" id="285560"/>
    <lineage>
        <taxon>Bacteria</taxon>
        <taxon>Bacillati</taxon>
        <taxon>Actinomycetota</taxon>
        <taxon>Actinomycetes</taxon>
        <taxon>Kitasatosporales</taxon>
        <taxon>Streptomycetaceae</taxon>
        <taxon>Kitasatospora</taxon>
    </lineage>
</organism>
<name>A0ABW0VFH1_9ACTN</name>
<reference evidence="8" key="1">
    <citation type="journal article" date="2019" name="Int. J. Syst. Evol. Microbiol.">
        <title>The Global Catalogue of Microorganisms (GCM) 10K type strain sequencing project: providing services to taxonomists for standard genome sequencing and annotation.</title>
        <authorList>
            <consortium name="The Broad Institute Genomics Platform"/>
            <consortium name="The Broad Institute Genome Sequencing Center for Infectious Disease"/>
            <person name="Wu L."/>
            <person name="Ma J."/>
        </authorList>
    </citation>
    <scope>NUCLEOTIDE SEQUENCE [LARGE SCALE GENOMIC DNA]</scope>
    <source>
        <strain evidence="8">CGMCC 4.1622</strain>
    </source>
</reference>
<dbReference type="RefSeq" id="WP_380231789.1">
    <property type="nucleotide sequence ID" value="NZ_JBHSOC010000049.1"/>
</dbReference>
<dbReference type="PANTHER" id="PTHR43100">
    <property type="entry name" value="GLUTAMATE SYNTHASE [NADPH] SMALL CHAIN"/>
    <property type="match status" value="1"/>
</dbReference>
<sequence length="538" mass="57857">MPDPKAFLTTPRRQRERRDPQARLDDRREVYRPGALLPIINQQADRCMDCGLPFCHHACPLGNLIPDWNVLVADDHWRRAAARLLATNNFPEFTGRLCPAPCESACVLAIDADAVTIKNIELEIADRAWESGADQPKPPDRMTGFRVAVIGSGPAGLAAAQQLTRAGHTTTVYERADRIGGLLRYGIPPFRLEKHRLERRLAQMRAEGTGFRTGAAVGDDDLPADRLRERHDAVVIAIGATACRDLALPGREADGVHQAMTYLTLANRTDEGDHPVSPLSAEGRSVVIVGGGDTAADCLGTALRQRAAAVTQLDINPRPPHDRADDQPWPVHPKVYRVTTSHEEAGAPVADPRVFTATTVGFETDGRGHLAGVRIASAAPGDRHPTPGTERTLPADLALLALGFSGPERENRIAEQLGLTHDARGNLTRDEEFATSADGVFVAGDAGRGQSLIVWAIAEGRSAAAAVDRYLRGGTADLPAPITATSRALHAYVEERRPVRALGVPGASPRTGRTWACGRCGESACRASRRGEGCLTRH</sequence>
<comment type="caution">
    <text evidence="7">The sequence shown here is derived from an EMBL/GenBank/DDBJ whole genome shotgun (WGS) entry which is preliminary data.</text>
</comment>
<dbReference type="InterPro" id="IPR023753">
    <property type="entry name" value="FAD/NAD-binding_dom"/>
</dbReference>
<dbReference type="InterPro" id="IPR051394">
    <property type="entry name" value="Glutamate_Synthase"/>
</dbReference>
<dbReference type="PROSITE" id="PS51379">
    <property type="entry name" value="4FE4S_FER_2"/>
    <property type="match status" value="1"/>
</dbReference>
<dbReference type="InterPro" id="IPR028261">
    <property type="entry name" value="DPD_II"/>
</dbReference>
<dbReference type="Pfam" id="PF14691">
    <property type="entry name" value="Fer4_20"/>
    <property type="match status" value="1"/>
</dbReference>
<dbReference type="Proteomes" id="UP001596066">
    <property type="component" value="Unassembled WGS sequence"/>
</dbReference>
<evidence type="ECO:0000259" key="6">
    <source>
        <dbReference type="PROSITE" id="PS51379"/>
    </source>
</evidence>
<proteinExistence type="predicted"/>
<protein>
    <submittedName>
        <fullName evidence="7">Glutamate synthase subunit beta</fullName>
    </submittedName>
</protein>
<evidence type="ECO:0000313" key="7">
    <source>
        <dbReference type="EMBL" id="MFC5644547.1"/>
    </source>
</evidence>
<dbReference type="Gene3D" id="3.50.50.60">
    <property type="entry name" value="FAD/NAD(P)-binding domain"/>
    <property type="match status" value="2"/>
</dbReference>